<dbReference type="EMBL" id="BNAP01000025">
    <property type="protein sequence ID" value="GHH00050.1"/>
    <property type="molecule type" value="Genomic_DNA"/>
</dbReference>
<reference evidence="1" key="2">
    <citation type="submission" date="2020-09" db="EMBL/GenBank/DDBJ databases">
        <authorList>
            <person name="Sun Q."/>
            <person name="Zhou Y."/>
        </authorList>
    </citation>
    <scope>NUCLEOTIDE SEQUENCE</scope>
    <source>
        <strain evidence="1">CGMCC 1.7081</strain>
    </source>
</reference>
<reference evidence="1" key="1">
    <citation type="journal article" date="2014" name="Int. J. Syst. Evol. Microbiol.">
        <title>Complete genome sequence of Corynebacterium casei LMG S-19264T (=DSM 44701T), isolated from a smear-ripened cheese.</title>
        <authorList>
            <consortium name="US DOE Joint Genome Institute (JGI-PGF)"/>
            <person name="Walter F."/>
            <person name="Albersmeier A."/>
            <person name="Kalinowski J."/>
            <person name="Ruckert C."/>
        </authorList>
    </citation>
    <scope>NUCLEOTIDE SEQUENCE</scope>
    <source>
        <strain evidence="1">CGMCC 1.7081</strain>
    </source>
</reference>
<name>A0A8J3HBI6_9RHOB</name>
<dbReference type="AlphaFoldDB" id="A0A8J3HBI6"/>
<proteinExistence type="predicted"/>
<dbReference type="Proteomes" id="UP000611500">
    <property type="component" value="Unassembled WGS sequence"/>
</dbReference>
<gene>
    <name evidence="1" type="ORF">GCM10010961_36480</name>
</gene>
<protein>
    <submittedName>
        <fullName evidence="1">Uncharacterized protein</fullName>
    </submittedName>
</protein>
<accession>A0A8J3HBI6</accession>
<comment type="caution">
    <text evidence="1">The sequence shown here is derived from an EMBL/GenBank/DDBJ whole genome shotgun (WGS) entry which is preliminary data.</text>
</comment>
<dbReference type="RefSeq" id="WP_028094718.1">
    <property type="nucleotide sequence ID" value="NZ_BNAP01000025.1"/>
</dbReference>
<evidence type="ECO:0000313" key="1">
    <source>
        <dbReference type="EMBL" id="GHH00050.1"/>
    </source>
</evidence>
<evidence type="ECO:0000313" key="2">
    <source>
        <dbReference type="Proteomes" id="UP000611500"/>
    </source>
</evidence>
<sequence length="136" mass="15808">MTGDLPEYYFRTRENGALVFRVDTATRDRRIEMDQIATLNLRNGEIRPNGDRTLSERDLDHIHTWMDERANLLAQREIDDILRTVDHLNLTAQWAQSRATPEQLDAVTETLLLAMHDLRAVLVRKKADRLIKSKAD</sequence>
<keyword evidence="2" id="KW-1185">Reference proteome</keyword>
<organism evidence="1 2">
    <name type="scientific">Pseudodonghicola xiamenensis</name>
    <dbReference type="NCBI Taxonomy" id="337702"/>
    <lineage>
        <taxon>Bacteria</taxon>
        <taxon>Pseudomonadati</taxon>
        <taxon>Pseudomonadota</taxon>
        <taxon>Alphaproteobacteria</taxon>
        <taxon>Rhodobacterales</taxon>
        <taxon>Paracoccaceae</taxon>
        <taxon>Pseudodonghicola</taxon>
    </lineage>
</organism>